<protein>
    <submittedName>
        <fullName evidence="1">Uncharacterized protein</fullName>
    </submittedName>
</protein>
<proteinExistence type="predicted"/>
<evidence type="ECO:0000313" key="1">
    <source>
        <dbReference type="EMBL" id="MBX70222.1"/>
    </source>
</evidence>
<dbReference type="AlphaFoldDB" id="A0A2P2QT76"/>
<organism evidence="1">
    <name type="scientific">Rhizophora mucronata</name>
    <name type="common">Asiatic mangrove</name>
    <dbReference type="NCBI Taxonomy" id="61149"/>
    <lineage>
        <taxon>Eukaryota</taxon>
        <taxon>Viridiplantae</taxon>
        <taxon>Streptophyta</taxon>
        <taxon>Embryophyta</taxon>
        <taxon>Tracheophyta</taxon>
        <taxon>Spermatophyta</taxon>
        <taxon>Magnoliopsida</taxon>
        <taxon>eudicotyledons</taxon>
        <taxon>Gunneridae</taxon>
        <taxon>Pentapetalae</taxon>
        <taxon>rosids</taxon>
        <taxon>fabids</taxon>
        <taxon>Malpighiales</taxon>
        <taxon>Rhizophoraceae</taxon>
        <taxon>Rhizophora</taxon>
    </lineage>
</organism>
<accession>A0A2P2QT76</accession>
<reference evidence="1" key="1">
    <citation type="submission" date="2018-02" db="EMBL/GenBank/DDBJ databases">
        <title>Rhizophora mucronata_Transcriptome.</title>
        <authorList>
            <person name="Meera S.P."/>
            <person name="Sreeshan A."/>
            <person name="Augustine A."/>
        </authorList>
    </citation>
    <scope>NUCLEOTIDE SEQUENCE</scope>
    <source>
        <tissue evidence="1">Leaf</tissue>
    </source>
</reference>
<name>A0A2P2QT76_RHIMU</name>
<sequence length="45" mass="4981">MLLIGGVVIKSLGIKIKKRHAPIQIWSCNHVPHQILNGAPIHHVI</sequence>
<dbReference type="EMBL" id="GGEC01089738">
    <property type="protein sequence ID" value="MBX70222.1"/>
    <property type="molecule type" value="Transcribed_RNA"/>
</dbReference>